<protein>
    <recommendedName>
        <fullName evidence="2">Bacterial type II secretion system protein E domain-containing protein</fullName>
    </recommendedName>
</protein>
<dbReference type="CDD" id="cd01131">
    <property type="entry name" value="PilT"/>
    <property type="match status" value="1"/>
</dbReference>
<dbReference type="AlphaFoldDB" id="A0A1F7W7M6"/>
<reference evidence="3 4" key="1">
    <citation type="journal article" date="2016" name="Nat. Commun.">
        <title>Thousands of microbial genomes shed light on interconnected biogeochemical processes in an aquifer system.</title>
        <authorList>
            <person name="Anantharaman K."/>
            <person name="Brown C.T."/>
            <person name="Hug L.A."/>
            <person name="Sharon I."/>
            <person name="Castelle C.J."/>
            <person name="Probst A.J."/>
            <person name="Thomas B.C."/>
            <person name="Singh A."/>
            <person name="Wilkins M.J."/>
            <person name="Karaoz U."/>
            <person name="Brodie E.L."/>
            <person name="Williams K.H."/>
            <person name="Hubbard S.S."/>
            <person name="Banfield J.F."/>
        </authorList>
    </citation>
    <scope>NUCLEOTIDE SEQUENCE [LARGE SCALE GENOMIC DNA]</scope>
</reference>
<sequence length="343" mass="37336">MSMSSLLRAAVAEGASDLHLADGHPPTHRIDGALRSTDARALTGSAIETLVREIVSDRQWKIFQEKLELDFGYEEGGYRFRFNVHVERGNVAVAARLIPLAIPSFKDIGLPESVVDLARSPHGLVLVTGPSGAGKSTTLASLLADINAHDAVHILTLEDPIEFVFPNAKGLVKQREVGSDTLSFAEGLRHALRQDPDVIMVGEMRDPETIAAALTLAETGHLVFSTLHTNSAAQAVHRIVDSFAEHRQDQVRAQLALTLRGVVAQVLLPRVKGSRVAAREILMNTPACANLIRENKVEQIPTVIQTGRSEGMVSLESAITELVKAKQVREEDAVAYLPTRRRR</sequence>
<dbReference type="InterPro" id="IPR001482">
    <property type="entry name" value="T2SS/T4SS_dom"/>
</dbReference>
<evidence type="ECO:0000256" key="1">
    <source>
        <dbReference type="ARBA" id="ARBA00006611"/>
    </source>
</evidence>
<organism evidence="3 4">
    <name type="scientific">Candidatus Uhrbacteria bacterium RIFOXYB2_FULL_57_15</name>
    <dbReference type="NCBI Taxonomy" id="1802422"/>
    <lineage>
        <taxon>Bacteria</taxon>
        <taxon>Candidatus Uhriibacteriota</taxon>
    </lineage>
</organism>
<dbReference type="PROSITE" id="PS00662">
    <property type="entry name" value="T2SP_E"/>
    <property type="match status" value="1"/>
</dbReference>
<evidence type="ECO:0000313" key="3">
    <source>
        <dbReference type="EMBL" id="OGL98801.1"/>
    </source>
</evidence>
<dbReference type="Pfam" id="PF00437">
    <property type="entry name" value="T2SSE"/>
    <property type="match status" value="1"/>
</dbReference>
<dbReference type="GO" id="GO:0005524">
    <property type="term" value="F:ATP binding"/>
    <property type="evidence" value="ECO:0007669"/>
    <property type="project" value="InterPro"/>
</dbReference>
<dbReference type="InterPro" id="IPR027417">
    <property type="entry name" value="P-loop_NTPase"/>
</dbReference>
<dbReference type="InterPro" id="IPR050921">
    <property type="entry name" value="T4SS_GSP_E_ATPase"/>
</dbReference>
<dbReference type="Proteomes" id="UP000176501">
    <property type="component" value="Unassembled WGS sequence"/>
</dbReference>
<feature type="domain" description="Bacterial type II secretion system protein E" evidence="2">
    <location>
        <begin position="192"/>
        <end position="206"/>
    </location>
</feature>
<dbReference type="PANTHER" id="PTHR30486">
    <property type="entry name" value="TWITCHING MOTILITY PROTEIN PILT"/>
    <property type="match status" value="1"/>
</dbReference>
<gene>
    <name evidence="3" type="ORF">A2304_04885</name>
</gene>
<dbReference type="PANTHER" id="PTHR30486:SF16">
    <property type="entry name" value="TWITCHING MOTILITY PROTEIN PILT"/>
    <property type="match status" value="1"/>
</dbReference>
<evidence type="ECO:0000259" key="2">
    <source>
        <dbReference type="PROSITE" id="PS00662"/>
    </source>
</evidence>
<dbReference type="Gene3D" id="3.40.50.300">
    <property type="entry name" value="P-loop containing nucleotide triphosphate hydrolases"/>
    <property type="match status" value="1"/>
</dbReference>
<accession>A0A1F7W7M6</accession>
<name>A0A1F7W7M6_9BACT</name>
<dbReference type="Gene3D" id="3.30.450.90">
    <property type="match status" value="1"/>
</dbReference>
<comment type="caution">
    <text evidence="3">The sequence shown here is derived from an EMBL/GenBank/DDBJ whole genome shotgun (WGS) entry which is preliminary data.</text>
</comment>
<dbReference type="EMBL" id="MGFE01000015">
    <property type="protein sequence ID" value="OGL98801.1"/>
    <property type="molecule type" value="Genomic_DNA"/>
</dbReference>
<dbReference type="SUPFAM" id="SSF52540">
    <property type="entry name" value="P-loop containing nucleoside triphosphate hydrolases"/>
    <property type="match status" value="1"/>
</dbReference>
<dbReference type="InterPro" id="IPR006321">
    <property type="entry name" value="PilT/PilU"/>
</dbReference>
<proteinExistence type="inferred from homology"/>
<evidence type="ECO:0000313" key="4">
    <source>
        <dbReference type="Proteomes" id="UP000176501"/>
    </source>
</evidence>
<comment type="similarity">
    <text evidence="1">Belongs to the GSP E family.</text>
</comment>
<dbReference type="GO" id="GO:0016887">
    <property type="term" value="F:ATP hydrolysis activity"/>
    <property type="evidence" value="ECO:0007669"/>
    <property type="project" value="InterPro"/>
</dbReference>
<dbReference type="NCBIfam" id="TIGR01420">
    <property type="entry name" value="pilT_fam"/>
    <property type="match status" value="1"/>
</dbReference>